<feature type="region of interest" description="Disordered" evidence="1">
    <location>
        <begin position="277"/>
        <end position="345"/>
    </location>
</feature>
<keyword evidence="5" id="KW-1185">Reference proteome</keyword>
<dbReference type="EMBL" id="LGSR01000029">
    <property type="protein sequence ID" value="KOS16596.1"/>
    <property type="molecule type" value="Genomic_DNA"/>
</dbReference>
<dbReference type="PANTHER" id="PTHR12072">
    <property type="entry name" value="CWF19, CELL CYCLE CONTROL PROTEIN"/>
    <property type="match status" value="1"/>
</dbReference>
<feature type="domain" description="Cwf19-like protein C-terminal" evidence="2">
    <location>
        <begin position="528"/>
        <end position="605"/>
    </location>
</feature>
<organism evidence="4 5">
    <name type="scientific">Escovopsis weberi</name>
    <dbReference type="NCBI Taxonomy" id="150374"/>
    <lineage>
        <taxon>Eukaryota</taxon>
        <taxon>Fungi</taxon>
        <taxon>Dikarya</taxon>
        <taxon>Ascomycota</taxon>
        <taxon>Pezizomycotina</taxon>
        <taxon>Sordariomycetes</taxon>
        <taxon>Hypocreomycetidae</taxon>
        <taxon>Hypocreales</taxon>
        <taxon>Hypocreaceae</taxon>
        <taxon>Escovopsis</taxon>
    </lineage>
</organism>
<dbReference type="InterPro" id="IPR040194">
    <property type="entry name" value="Cwf19-like"/>
</dbReference>
<feature type="compositionally biased region" description="Acidic residues" evidence="1">
    <location>
        <begin position="61"/>
        <end position="73"/>
    </location>
</feature>
<dbReference type="STRING" id="150374.A0A0M8MPF7"/>
<name>A0A0M8MPF7_ESCWE</name>
<dbReference type="CDD" id="cd07380">
    <property type="entry name" value="MPP_CWF19_N"/>
    <property type="match status" value="1"/>
</dbReference>
<protein>
    <submittedName>
        <fullName evidence="4">CWF19-like protein</fullName>
    </submittedName>
</protein>
<evidence type="ECO:0000259" key="3">
    <source>
        <dbReference type="Pfam" id="PF04677"/>
    </source>
</evidence>
<proteinExistence type="predicted"/>
<feature type="region of interest" description="Disordered" evidence="1">
    <location>
        <begin position="48"/>
        <end position="74"/>
    </location>
</feature>
<dbReference type="AlphaFoldDB" id="A0A0M8MPF7"/>
<evidence type="ECO:0000313" key="5">
    <source>
        <dbReference type="Proteomes" id="UP000053831"/>
    </source>
</evidence>
<dbReference type="InterPro" id="IPR006767">
    <property type="entry name" value="Cwf19-like_C_dom-2"/>
</dbReference>
<evidence type="ECO:0000259" key="2">
    <source>
        <dbReference type="Pfam" id="PF04676"/>
    </source>
</evidence>
<reference evidence="4 5" key="1">
    <citation type="submission" date="2015-07" db="EMBL/GenBank/DDBJ databases">
        <title>The genome of the fungus Escovopsis weberi, a specialized disease agent of ant agriculture.</title>
        <authorList>
            <person name="de Man T.J."/>
            <person name="Stajich J.E."/>
            <person name="Kubicek C.P."/>
            <person name="Chenthamara K."/>
            <person name="Atanasova L."/>
            <person name="Druzhinina I.S."/>
            <person name="Birnbaum S."/>
            <person name="Barribeau S.M."/>
            <person name="Teiling C."/>
            <person name="Suen G."/>
            <person name="Currie C."/>
            <person name="Gerardo N.M."/>
        </authorList>
    </citation>
    <scope>NUCLEOTIDE SEQUENCE [LARGE SCALE GENOMIC DNA]</scope>
</reference>
<sequence length="607" mass="65166">MAALKIIVLGSLNGQLEPALKKVAALHAKNNFSLAILTGQVFSSPAAAAAAGEDRDNKDDQDSDNNNNNDDDDKTITALLDGSLQIPLPTYFTVGTDPLPPRIAAKIAADEELCPNLHYLGKRSVTKTSDGLRIVALGGALDPNLVAGVSKEQHLPFHSADDARSLKGANNADILLTAAWPAGVWNRSAIALDPAHRAAAAASDDIADLCATLRPRYHLSASPGAFFYEREPFVFPAPEDGSASTAVTRFISMAPFGNEAKAKAMYAFSLNKSDTAVPPGATPSPFVARHNHHHQNSKRSRNDDGGGGGGGVGFSRYGTHQQQQHHHHDRRNKRRRGGPGAPPPGPDRCYFCLSNPNLSSHMCCSIGDDAYVTTAKGPLLTSSTFADRGLDFPGHFIIIPLPHAPTIAGMGGDPADPASDAARTLREMQRFRESLQAMIAARSAHRLGAVTWEISRARNVHLIWQLVAVPADLVASGVVEAAFRVEAQNLEYPPLAARDDLAPDQLPNTTTTTTTGEEDGSGGGGGDYFRVWIWADDGEKRVGGSCLVMPLPADARFDLQFGRRVLAKLMGLDDRFSWQACEQSTEEETKDVETFRKAFQDWDFTLA</sequence>
<feature type="compositionally biased region" description="Basic residues" evidence="1">
    <location>
        <begin position="289"/>
        <end position="299"/>
    </location>
</feature>
<dbReference type="PANTHER" id="PTHR12072:SF4">
    <property type="entry name" value="CWF19-LIKE PROTEIN 1"/>
    <property type="match status" value="1"/>
</dbReference>
<dbReference type="Proteomes" id="UP000053831">
    <property type="component" value="Unassembled WGS sequence"/>
</dbReference>
<dbReference type="Pfam" id="PF04676">
    <property type="entry name" value="CwfJ_C_2"/>
    <property type="match status" value="1"/>
</dbReference>
<comment type="caution">
    <text evidence="4">The sequence shown here is derived from an EMBL/GenBank/DDBJ whole genome shotgun (WGS) entry which is preliminary data.</text>
</comment>
<dbReference type="GO" id="GO:0061632">
    <property type="term" value="F:RNA lariat debranching enzyme activator activity"/>
    <property type="evidence" value="ECO:0007669"/>
    <property type="project" value="TreeGrafter"/>
</dbReference>
<dbReference type="GO" id="GO:0000398">
    <property type="term" value="P:mRNA splicing, via spliceosome"/>
    <property type="evidence" value="ECO:0007669"/>
    <property type="project" value="TreeGrafter"/>
</dbReference>
<gene>
    <name evidence="4" type="ORF">ESCO_004682</name>
</gene>
<evidence type="ECO:0000256" key="1">
    <source>
        <dbReference type="SAM" id="MobiDB-lite"/>
    </source>
</evidence>
<feature type="domain" description="Cwf19-like C-terminal" evidence="3">
    <location>
        <begin position="346"/>
        <end position="475"/>
    </location>
</feature>
<feature type="region of interest" description="Disordered" evidence="1">
    <location>
        <begin position="496"/>
        <end position="524"/>
    </location>
</feature>
<accession>A0A0M8MPF7</accession>
<dbReference type="Pfam" id="PF04677">
    <property type="entry name" value="CwfJ_C_1"/>
    <property type="match status" value="1"/>
</dbReference>
<evidence type="ECO:0000313" key="4">
    <source>
        <dbReference type="EMBL" id="KOS16596.1"/>
    </source>
</evidence>
<dbReference type="OrthoDB" id="444325at2759"/>
<feature type="compositionally biased region" description="Basic residues" evidence="1">
    <location>
        <begin position="323"/>
        <end position="337"/>
    </location>
</feature>
<dbReference type="InterPro" id="IPR006768">
    <property type="entry name" value="Cwf19-like_C_dom-1"/>
</dbReference>
<dbReference type="GO" id="GO:0071014">
    <property type="term" value="C:post-mRNA release spliceosomal complex"/>
    <property type="evidence" value="ECO:0007669"/>
    <property type="project" value="TreeGrafter"/>
</dbReference>